<proteinExistence type="predicted"/>
<dbReference type="Proteomes" id="UP001060085">
    <property type="component" value="Linkage Group LG05"/>
</dbReference>
<keyword evidence="2" id="KW-1185">Reference proteome</keyword>
<accession>A0ACC0APC3</accession>
<evidence type="ECO:0000313" key="2">
    <source>
        <dbReference type="Proteomes" id="UP001060085"/>
    </source>
</evidence>
<protein>
    <submittedName>
        <fullName evidence="1">Uncharacterized protein</fullName>
    </submittedName>
</protein>
<gene>
    <name evidence="1" type="ORF">M9H77_21899</name>
</gene>
<comment type="caution">
    <text evidence="1">The sequence shown here is derived from an EMBL/GenBank/DDBJ whole genome shotgun (WGS) entry which is preliminary data.</text>
</comment>
<organism evidence="1 2">
    <name type="scientific">Catharanthus roseus</name>
    <name type="common">Madagascar periwinkle</name>
    <name type="synonym">Vinca rosea</name>
    <dbReference type="NCBI Taxonomy" id="4058"/>
    <lineage>
        <taxon>Eukaryota</taxon>
        <taxon>Viridiplantae</taxon>
        <taxon>Streptophyta</taxon>
        <taxon>Embryophyta</taxon>
        <taxon>Tracheophyta</taxon>
        <taxon>Spermatophyta</taxon>
        <taxon>Magnoliopsida</taxon>
        <taxon>eudicotyledons</taxon>
        <taxon>Gunneridae</taxon>
        <taxon>Pentapetalae</taxon>
        <taxon>asterids</taxon>
        <taxon>lamiids</taxon>
        <taxon>Gentianales</taxon>
        <taxon>Apocynaceae</taxon>
        <taxon>Rauvolfioideae</taxon>
        <taxon>Vinceae</taxon>
        <taxon>Catharanthinae</taxon>
        <taxon>Catharanthus</taxon>
    </lineage>
</organism>
<name>A0ACC0APC3_CATRO</name>
<evidence type="ECO:0000313" key="1">
    <source>
        <dbReference type="EMBL" id="KAI5662576.1"/>
    </source>
</evidence>
<dbReference type="EMBL" id="CM044705">
    <property type="protein sequence ID" value="KAI5662576.1"/>
    <property type="molecule type" value="Genomic_DNA"/>
</dbReference>
<sequence length="102" mass="11400">MIPVSTSSRLTSFGNNASLRNLIQLHLLRPSTAQLLNRVSEQQLSSEIRSEDTKAYLKTLSIQKPLNNAAGIQFPLTMFCLSGVYQSGIVKSHTRRRIVTKQ</sequence>
<reference evidence="2" key="1">
    <citation type="journal article" date="2023" name="Nat. Plants">
        <title>Single-cell RNA sequencing provides a high-resolution roadmap for understanding the multicellular compartmentation of specialized metabolism.</title>
        <authorList>
            <person name="Sun S."/>
            <person name="Shen X."/>
            <person name="Li Y."/>
            <person name="Li Y."/>
            <person name="Wang S."/>
            <person name="Li R."/>
            <person name="Zhang H."/>
            <person name="Shen G."/>
            <person name="Guo B."/>
            <person name="Wei J."/>
            <person name="Xu J."/>
            <person name="St-Pierre B."/>
            <person name="Chen S."/>
            <person name="Sun C."/>
        </authorList>
    </citation>
    <scope>NUCLEOTIDE SEQUENCE [LARGE SCALE GENOMIC DNA]</scope>
</reference>